<dbReference type="CDD" id="cd02440">
    <property type="entry name" value="AdoMet_MTases"/>
    <property type="match status" value="1"/>
</dbReference>
<gene>
    <name evidence="4" type="ORF">BJ987_003390</name>
</gene>
<organism evidence="4 5">
    <name type="scientific">Nocardia goodfellowii</name>
    <dbReference type="NCBI Taxonomy" id="882446"/>
    <lineage>
        <taxon>Bacteria</taxon>
        <taxon>Bacillati</taxon>
        <taxon>Actinomycetota</taxon>
        <taxon>Actinomycetes</taxon>
        <taxon>Mycobacteriales</taxon>
        <taxon>Nocardiaceae</taxon>
        <taxon>Nocardia</taxon>
    </lineage>
</organism>
<dbReference type="Gene3D" id="3.40.50.150">
    <property type="entry name" value="Vaccinia Virus protein VP39"/>
    <property type="match status" value="1"/>
</dbReference>
<keyword evidence="5" id="KW-1185">Reference proteome</keyword>
<protein>
    <submittedName>
        <fullName evidence="4">SAM-dependent methyltransferase</fullName>
    </submittedName>
</protein>
<dbReference type="RefSeq" id="WP_245365995.1">
    <property type="nucleotide sequence ID" value="NZ_JAGGMR010000001.1"/>
</dbReference>
<accession>A0ABS4QFK9</accession>
<dbReference type="Proteomes" id="UP001519325">
    <property type="component" value="Unassembled WGS sequence"/>
</dbReference>
<proteinExistence type="predicted"/>
<feature type="domain" description="Methyltransferase" evidence="3">
    <location>
        <begin position="25"/>
        <end position="124"/>
    </location>
</feature>
<dbReference type="GO" id="GO:0032259">
    <property type="term" value="P:methylation"/>
    <property type="evidence" value="ECO:0007669"/>
    <property type="project" value="UniProtKB-KW"/>
</dbReference>
<evidence type="ECO:0000313" key="5">
    <source>
        <dbReference type="Proteomes" id="UP001519325"/>
    </source>
</evidence>
<dbReference type="SUPFAM" id="SSF53335">
    <property type="entry name" value="S-adenosyl-L-methionine-dependent methyltransferases"/>
    <property type="match status" value="1"/>
</dbReference>
<evidence type="ECO:0000259" key="3">
    <source>
        <dbReference type="Pfam" id="PF13649"/>
    </source>
</evidence>
<comment type="caution">
    <text evidence="4">The sequence shown here is derived from an EMBL/GenBank/DDBJ whole genome shotgun (WGS) entry which is preliminary data.</text>
</comment>
<dbReference type="PANTHER" id="PTHR43861">
    <property type="entry name" value="TRANS-ACONITATE 2-METHYLTRANSFERASE-RELATED"/>
    <property type="match status" value="1"/>
</dbReference>
<sequence length="229" mass="25227">MPDREDRFRVMLDVVEAAVGPCPRVLDLACGTGSISRRLFARLPRANSVAVDMDPTLMAIAKGSFAGDRRIMFVTADLAEPGWLEELPAEPFDAVLTATALHWMQPEPLVRLYADLAKLVRPGGVFVNADHMPDPGTPMLNAIDETMQRGYQARARAAGAVDWDEWWALVAREPRLSDEYASSRRILDEHTQGVTHPVGWHMDELVAAGFPEAGVAWRSITDAVLVAVR</sequence>
<name>A0ABS4QFK9_9NOCA</name>
<dbReference type="EMBL" id="JAGGMR010000001">
    <property type="protein sequence ID" value="MBP2190489.1"/>
    <property type="molecule type" value="Genomic_DNA"/>
</dbReference>
<evidence type="ECO:0000256" key="1">
    <source>
        <dbReference type="ARBA" id="ARBA00022603"/>
    </source>
</evidence>
<dbReference type="Pfam" id="PF13649">
    <property type="entry name" value="Methyltransf_25"/>
    <property type="match status" value="1"/>
</dbReference>
<evidence type="ECO:0000256" key="2">
    <source>
        <dbReference type="ARBA" id="ARBA00022679"/>
    </source>
</evidence>
<evidence type="ECO:0000313" key="4">
    <source>
        <dbReference type="EMBL" id="MBP2190489.1"/>
    </source>
</evidence>
<keyword evidence="1 4" id="KW-0489">Methyltransferase</keyword>
<dbReference type="GO" id="GO:0008168">
    <property type="term" value="F:methyltransferase activity"/>
    <property type="evidence" value="ECO:0007669"/>
    <property type="project" value="UniProtKB-KW"/>
</dbReference>
<reference evidence="4 5" key="1">
    <citation type="submission" date="2021-03" db="EMBL/GenBank/DDBJ databases">
        <title>Sequencing the genomes of 1000 actinobacteria strains.</title>
        <authorList>
            <person name="Klenk H.-P."/>
        </authorList>
    </citation>
    <scope>NUCLEOTIDE SEQUENCE [LARGE SCALE GENOMIC DNA]</scope>
    <source>
        <strain evidence="4 5">DSM 45516</strain>
    </source>
</reference>
<keyword evidence="2" id="KW-0808">Transferase</keyword>
<dbReference type="InterPro" id="IPR041698">
    <property type="entry name" value="Methyltransf_25"/>
</dbReference>
<dbReference type="PANTHER" id="PTHR43861:SF1">
    <property type="entry name" value="TRANS-ACONITATE 2-METHYLTRANSFERASE"/>
    <property type="match status" value="1"/>
</dbReference>
<dbReference type="InterPro" id="IPR029063">
    <property type="entry name" value="SAM-dependent_MTases_sf"/>
</dbReference>